<organism evidence="2">
    <name type="scientific">marine metagenome</name>
    <dbReference type="NCBI Taxonomy" id="408172"/>
    <lineage>
        <taxon>unclassified sequences</taxon>
        <taxon>metagenomes</taxon>
        <taxon>ecological metagenomes</taxon>
    </lineage>
</organism>
<sequence>MTHELAPTHSLGPTYRSYWVVEGRLAAGGYPGQHGHEMVGELLDAGIVLFVNLTQDVPGGTDSHLPRYDDEVEAAGADVRRFPIPDLGLPTRDLMVEILDSIDAGLDADCGTYVHCWGGSGRTGTAIGCWLRRHELATPDDVIELMNRLRDGDLGGGLKPTPNTDKQAEFIVNWREGLPPEPPV</sequence>
<accession>A0A382ZD93</accession>
<evidence type="ECO:0000313" key="2">
    <source>
        <dbReference type="EMBL" id="SVD93496.1"/>
    </source>
</evidence>
<dbReference type="InterPro" id="IPR016130">
    <property type="entry name" value="Tyr_Pase_AS"/>
</dbReference>
<gene>
    <name evidence="2" type="ORF">METZ01_LOCUS446350</name>
</gene>
<dbReference type="SUPFAM" id="SSF52799">
    <property type="entry name" value="(Phosphotyrosine protein) phosphatases II"/>
    <property type="match status" value="1"/>
</dbReference>
<feature type="domain" description="Tyrosine specific protein phosphatases" evidence="1">
    <location>
        <begin position="93"/>
        <end position="152"/>
    </location>
</feature>
<name>A0A382ZD93_9ZZZZ</name>
<dbReference type="EMBL" id="UINC01182988">
    <property type="protein sequence ID" value="SVD93496.1"/>
    <property type="molecule type" value="Genomic_DNA"/>
</dbReference>
<reference evidence="2" key="1">
    <citation type="submission" date="2018-05" db="EMBL/GenBank/DDBJ databases">
        <authorList>
            <person name="Lanie J.A."/>
            <person name="Ng W.-L."/>
            <person name="Kazmierczak K.M."/>
            <person name="Andrzejewski T.M."/>
            <person name="Davidsen T.M."/>
            <person name="Wayne K.J."/>
            <person name="Tettelin H."/>
            <person name="Glass J.I."/>
            <person name="Rusch D."/>
            <person name="Podicherti R."/>
            <person name="Tsui H.-C.T."/>
            <person name="Winkler M.E."/>
        </authorList>
    </citation>
    <scope>NUCLEOTIDE SEQUENCE</scope>
</reference>
<evidence type="ECO:0000259" key="1">
    <source>
        <dbReference type="PROSITE" id="PS50056"/>
    </source>
</evidence>
<dbReference type="PANTHER" id="PTHR23339">
    <property type="entry name" value="TYROSINE SPECIFIC PROTEIN PHOSPHATASE AND DUAL SPECIFICITY PROTEIN PHOSPHATASE"/>
    <property type="match status" value="1"/>
</dbReference>
<dbReference type="PROSITE" id="PS00383">
    <property type="entry name" value="TYR_PHOSPHATASE_1"/>
    <property type="match status" value="1"/>
</dbReference>
<dbReference type="AlphaFoldDB" id="A0A382ZD93"/>
<proteinExistence type="predicted"/>
<dbReference type="Gene3D" id="3.90.190.10">
    <property type="entry name" value="Protein tyrosine phosphatase superfamily"/>
    <property type="match status" value="1"/>
</dbReference>
<dbReference type="InterPro" id="IPR000387">
    <property type="entry name" value="Tyr_Pase_dom"/>
</dbReference>
<dbReference type="PROSITE" id="PS50056">
    <property type="entry name" value="TYR_PHOSPHATASE_2"/>
    <property type="match status" value="1"/>
</dbReference>
<protein>
    <recommendedName>
        <fullName evidence="1">Tyrosine specific protein phosphatases domain-containing protein</fullName>
    </recommendedName>
</protein>
<dbReference type="Pfam" id="PF22785">
    <property type="entry name" value="Tc-R-P"/>
    <property type="match status" value="1"/>
</dbReference>
<dbReference type="InterPro" id="IPR029021">
    <property type="entry name" value="Prot-tyrosine_phosphatase-like"/>
</dbReference>
<dbReference type="InterPro" id="IPR050561">
    <property type="entry name" value="PTP"/>
</dbReference>